<gene>
    <name evidence="4" type="ordered locus">Desmu_0420</name>
</gene>
<keyword evidence="2" id="KW-0732">Signal</keyword>
<accession>E8R8B3</accession>
<dbReference type="InterPro" id="IPR051398">
    <property type="entry name" value="Polysacch_Deacetylase"/>
</dbReference>
<dbReference type="OrthoDB" id="10436at2157"/>
<dbReference type="CDD" id="cd10967">
    <property type="entry name" value="CE4_GLA_like_6s"/>
    <property type="match status" value="1"/>
</dbReference>
<dbReference type="EMBL" id="CP002363">
    <property type="protein sequence ID" value="ADV64739.1"/>
    <property type="molecule type" value="Genomic_DNA"/>
</dbReference>
<dbReference type="GO" id="GO:0016810">
    <property type="term" value="F:hydrolase activity, acting on carbon-nitrogen (but not peptide) bonds"/>
    <property type="evidence" value="ECO:0007669"/>
    <property type="project" value="InterPro"/>
</dbReference>
<evidence type="ECO:0000313" key="4">
    <source>
        <dbReference type="EMBL" id="ADV64739.1"/>
    </source>
</evidence>
<dbReference type="GeneID" id="10153113"/>
<proteinExistence type="predicted"/>
<dbReference type="HOGENOM" id="CLU_1340692_0_0_2"/>
<reference evidence="4 5" key="2">
    <citation type="journal article" date="2011" name="Stand. Genomic Sci.">
        <title>Complete genome sequence of Desulfurococcus mucosus type strain (O7/1).</title>
        <authorList>
            <person name="Wirth R."/>
            <person name="Chertkov O."/>
            <person name="Held B."/>
            <person name="Lapidus A."/>
            <person name="Nolan M."/>
            <person name="Lucas S."/>
            <person name="Hammon N."/>
            <person name="Deshpande S."/>
            <person name="Cheng J.F."/>
            <person name="Tapia R."/>
            <person name="Han C."/>
            <person name="Goodwin L."/>
            <person name="Pitluck S."/>
            <person name="Liolios K."/>
            <person name="Ioanna P."/>
            <person name="Ivanova N."/>
            <person name="Mavromatis K."/>
            <person name="Mikhailova N."/>
            <person name="Pati A."/>
            <person name="Chen A."/>
            <person name="Palaniappan K."/>
            <person name="Land M."/>
            <person name="Hauser L."/>
            <person name="Chang Y.J."/>
            <person name="Jeffries C.D."/>
            <person name="Bilek Y."/>
            <person name="Hader T."/>
            <person name="Rohde M."/>
            <person name="Spring S."/>
            <person name="Sikorski J."/>
            <person name="Goker M."/>
            <person name="Woyke T."/>
            <person name="Bristow J."/>
            <person name="Eisen J.A."/>
            <person name="Markowitz V."/>
            <person name="Hugenholtz P."/>
            <person name="Kyrpides N.C."/>
            <person name="Klenk H.P."/>
        </authorList>
    </citation>
    <scope>NUCLEOTIDE SEQUENCE [LARGE SCALE GENOMIC DNA]</scope>
    <source>
        <strain evidence="5">ATCC 35584 / DSM 2162 / JCM 9187 / O7/1</strain>
    </source>
</reference>
<reference evidence="5" key="1">
    <citation type="submission" date="2010-11" db="EMBL/GenBank/DDBJ databases">
        <title>The complete genome of Desulfurococcus mucosus DSM 2162.</title>
        <authorList>
            <consortium name="US DOE Joint Genome Institute (JGI-PGF)"/>
            <person name="Lucas S."/>
            <person name="Copeland A."/>
            <person name="Lapidus A."/>
            <person name="Bruce D."/>
            <person name="Goodwin L."/>
            <person name="Pitluck S."/>
            <person name="Kyrpides N."/>
            <person name="Mavromatis K."/>
            <person name="Pagani I."/>
            <person name="Ivanova N."/>
            <person name="Ovchinnikova G."/>
            <person name="Chertkov O."/>
            <person name="Held B."/>
            <person name="Brettin T."/>
            <person name="Detter J.C."/>
            <person name="Tapia R."/>
            <person name="Han C."/>
            <person name="Land M."/>
            <person name="Hauser L."/>
            <person name="Markowitz V."/>
            <person name="Cheng J.-F."/>
            <person name="Hugenholtz P."/>
            <person name="Woyke T."/>
            <person name="Wu D."/>
            <person name="Wirth R."/>
            <person name="Bilek Y."/>
            <person name="Hader T."/>
            <person name="Klenk H.-P."/>
            <person name="Eisen J.A."/>
        </authorList>
    </citation>
    <scope>NUCLEOTIDE SEQUENCE [LARGE SCALE GENOMIC DNA]</scope>
    <source>
        <strain evidence="5">ATCC 35584 / DSM 2162 / JCM 9187 / O7/1</strain>
    </source>
</reference>
<evidence type="ECO:0000256" key="2">
    <source>
        <dbReference type="ARBA" id="ARBA00022729"/>
    </source>
</evidence>
<evidence type="ECO:0000313" key="5">
    <source>
        <dbReference type="Proteomes" id="UP000001068"/>
    </source>
</evidence>
<dbReference type="InterPro" id="IPR011330">
    <property type="entry name" value="Glyco_hydro/deAcase_b/a-brl"/>
</dbReference>
<dbReference type="eggNOG" id="arCOG02878">
    <property type="taxonomic scope" value="Archaea"/>
</dbReference>
<dbReference type="PROSITE" id="PS51677">
    <property type="entry name" value="NODB"/>
    <property type="match status" value="1"/>
</dbReference>
<evidence type="ECO:0000256" key="1">
    <source>
        <dbReference type="ARBA" id="ARBA00004613"/>
    </source>
</evidence>
<comment type="subcellular location">
    <subcellularLocation>
        <location evidence="1">Secreted</location>
    </subcellularLocation>
</comment>
<dbReference type="STRING" id="765177.Desmu_0420"/>
<dbReference type="GO" id="GO:0005576">
    <property type="term" value="C:extracellular region"/>
    <property type="evidence" value="ECO:0007669"/>
    <property type="project" value="UniProtKB-SubCell"/>
</dbReference>
<protein>
    <submittedName>
        <fullName evidence="4">Polysaccharide deacetylase</fullName>
    </submittedName>
</protein>
<name>E8R8B3_DESM0</name>
<dbReference type="Proteomes" id="UP000001068">
    <property type="component" value="Chromosome"/>
</dbReference>
<dbReference type="Pfam" id="PF01522">
    <property type="entry name" value="Polysacc_deac_1"/>
    <property type="match status" value="1"/>
</dbReference>
<keyword evidence="5" id="KW-1185">Reference proteome</keyword>
<evidence type="ECO:0000259" key="3">
    <source>
        <dbReference type="PROSITE" id="PS51677"/>
    </source>
</evidence>
<dbReference type="KEGG" id="dmu:Desmu_0420"/>
<dbReference type="GO" id="GO:0005975">
    <property type="term" value="P:carbohydrate metabolic process"/>
    <property type="evidence" value="ECO:0007669"/>
    <property type="project" value="InterPro"/>
</dbReference>
<dbReference type="PANTHER" id="PTHR34216">
    <property type="match status" value="1"/>
</dbReference>
<feature type="domain" description="NodB homology" evidence="3">
    <location>
        <begin position="2"/>
        <end position="204"/>
    </location>
</feature>
<dbReference type="PANTHER" id="PTHR34216:SF3">
    <property type="entry name" value="POLY-BETA-1,6-N-ACETYL-D-GLUCOSAMINE N-DEACETYLASE"/>
    <property type="match status" value="1"/>
</dbReference>
<dbReference type="SUPFAM" id="SSF88713">
    <property type="entry name" value="Glycoside hydrolase/deacetylase"/>
    <property type="match status" value="1"/>
</dbReference>
<dbReference type="RefSeq" id="WP_013561961.1">
    <property type="nucleotide sequence ID" value="NC_014961.1"/>
</dbReference>
<dbReference type="AlphaFoldDB" id="E8R8B3"/>
<dbReference type="InterPro" id="IPR002509">
    <property type="entry name" value="NODB_dom"/>
</dbReference>
<sequence length="204" mass="23673">MRCAVLTFDDGYLSHYEIAKMLYRMDVPATFFIITGLMEYNGRRLLATRPELIREMRDMGHEIASHTVSHRDLTRIPVWEVEREAAESKKMLEETVRDEVKGLAYPYGSFNDRVVEVVRRYYSYGRTMGTVNRWNEKADSYVIGSIGIRHLPEVPMRLLVNRTGLVVLTMHDERQLIVRAVVELLRALGFRLTTLSEALRGHNV</sequence>
<dbReference type="Gene3D" id="3.20.20.370">
    <property type="entry name" value="Glycoside hydrolase/deacetylase"/>
    <property type="match status" value="1"/>
</dbReference>
<organism evidence="4 5">
    <name type="scientific">Desulfurococcus mucosus (strain ATCC 35584 / DSM 2162 / JCM 9187 / O7/1)</name>
    <dbReference type="NCBI Taxonomy" id="765177"/>
    <lineage>
        <taxon>Archaea</taxon>
        <taxon>Thermoproteota</taxon>
        <taxon>Thermoprotei</taxon>
        <taxon>Desulfurococcales</taxon>
        <taxon>Desulfurococcaceae</taxon>
        <taxon>Desulfurococcus</taxon>
    </lineage>
</organism>